<feature type="transmembrane region" description="Helical" evidence="2">
    <location>
        <begin position="150"/>
        <end position="169"/>
    </location>
</feature>
<feature type="region of interest" description="Disordered" evidence="1">
    <location>
        <begin position="462"/>
        <end position="491"/>
    </location>
</feature>
<accession>A0A445ILG2</accession>
<keyword evidence="2" id="KW-1133">Transmembrane helix</keyword>
<keyword evidence="2" id="KW-0472">Membrane</keyword>
<dbReference type="PANTHER" id="PTHR10775">
    <property type="entry name" value="OS08G0208400 PROTEIN"/>
    <property type="match status" value="1"/>
</dbReference>
<keyword evidence="4" id="KW-1185">Reference proteome</keyword>
<feature type="transmembrane region" description="Helical" evidence="2">
    <location>
        <begin position="120"/>
        <end position="138"/>
    </location>
</feature>
<protein>
    <submittedName>
        <fullName evidence="3">Uncharacterized protein</fullName>
    </submittedName>
</protein>
<organism evidence="3 4">
    <name type="scientific">Glycine soja</name>
    <name type="common">Wild soybean</name>
    <dbReference type="NCBI Taxonomy" id="3848"/>
    <lineage>
        <taxon>Eukaryota</taxon>
        <taxon>Viridiplantae</taxon>
        <taxon>Streptophyta</taxon>
        <taxon>Embryophyta</taxon>
        <taxon>Tracheophyta</taxon>
        <taxon>Spermatophyta</taxon>
        <taxon>Magnoliopsida</taxon>
        <taxon>eudicotyledons</taxon>
        <taxon>Gunneridae</taxon>
        <taxon>Pentapetalae</taxon>
        <taxon>rosids</taxon>
        <taxon>fabids</taxon>
        <taxon>Fabales</taxon>
        <taxon>Fabaceae</taxon>
        <taxon>Papilionoideae</taxon>
        <taxon>50 kb inversion clade</taxon>
        <taxon>NPAAA clade</taxon>
        <taxon>indigoferoid/millettioid clade</taxon>
        <taxon>Phaseoleae</taxon>
        <taxon>Glycine</taxon>
        <taxon>Glycine subgen. Soja</taxon>
    </lineage>
</organism>
<dbReference type="EMBL" id="QZWG01000010">
    <property type="protein sequence ID" value="RZB86907.1"/>
    <property type="molecule type" value="Genomic_DNA"/>
</dbReference>
<evidence type="ECO:0000313" key="4">
    <source>
        <dbReference type="Proteomes" id="UP000289340"/>
    </source>
</evidence>
<feature type="compositionally biased region" description="Low complexity" evidence="1">
    <location>
        <begin position="474"/>
        <end position="485"/>
    </location>
</feature>
<dbReference type="PANTHER" id="PTHR10775:SF182">
    <property type="entry name" value="TRANSPOSON, EN_SPM-LIKE, TRANSPOSASE-ASSOCIATED DOMAIN PROTEIN-RELATED"/>
    <property type="match status" value="1"/>
</dbReference>
<name>A0A445ILG2_GLYSO</name>
<dbReference type="Proteomes" id="UP000289340">
    <property type="component" value="Chromosome 10"/>
</dbReference>
<sequence>MQISTKPAHLPRSCVYDFSLLTLSLFFLEAELFKSLLFCLPLFLLVGPFAPPSITGTDVRVDRGELNDQPEEIEVVDLHGGSHRYASIHREGVYDAATARRGSDLEWVVQSFYEHNDIKALYLVVIATTIALVGQHLVRKAIAILGRASVIIFILTLTLSVSVVLFGLFSPSHLRSRYVSPSRYIAYGAVRSDMGGVTKASHHFFKWCRICFQRKTHCQKFTIRRRKYYVRWSDLDVRHCIDVMHVKKNVCDNVIDMFLNIQGKKKDGLNTHQDLVEMGIRDQLHPRSVGNKIYLPPACYTLSKKEKISFCQCLCHVKVPQGYSSNIKSLAQLKDLKLVGLKFHDCHVLMQRLLAMAIGDILPKKFRHAIARPCFFFNAICSKVVDPLKLDELENEAAIILCHLEMYIAEEAIEFCSEYMEKAKPVGILESRLDERVRGKGLRGLHVITPTLEELQQAHLHMATPPNSPPPPSESATPSSLSTSKKTSKTTRLRLLATRPVGVGRPMVNVDLVTRNVDGPHRKKLSTYLGIVAHDKTIGERWSKFKSDLTSKLALTHGKEDSLEEQASQGSFVAHGRQDVLTAAIGRPEHLDRVRAVGAGVMIKHYFGTTSRGSCTFLSMVSEDLDTVESCVDPLRQDLEMGDLDKCGLYIDDSPSRMVALRKVYEGSTNVHNVPLGNDQVKFNVEEVRDADACIPVPNQVV</sequence>
<comment type="caution">
    <text evidence="3">The sequence shown here is derived from an EMBL/GenBank/DDBJ whole genome shotgun (WGS) entry which is preliminary data.</text>
</comment>
<evidence type="ECO:0000313" key="3">
    <source>
        <dbReference type="EMBL" id="RZB86907.1"/>
    </source>
</evidence>
<feature type="transmembrane region" description="Helical" evidence="2">
    <location>
        <begin position="20"/>
        <end position="44"/>
    </location>
</feature>
<gene>
    <name evidence="3" type="ORF">D0Y65_026842</name>
</gene>
<proteinExistence type="predicted"/>
<dbReference type="AlphaFoldDB" id="A0A445ILG2"/>
<evidence type="ECO:0000256" key="1">
    <source>
        <dbReference type="SAM" id="MobiDB-lite"/>
    </source>
</evidence>
<reference evidence="3 4" key="1">
    <citation type="submission" date="2018-09" db="EMBL/GenBank/DDBJ databases">
        <title>A high-quality reference genome of wild soybean provides a powerful tool to mine soybean genomes.</title>
        <authorList>
            <person name="Xie M."/>
            <person name="Chung C.Y.L."/>
            <person name="Li M.-W."/>
            <person name="Wong F.-L."/>
            <person name="Chan T.-F."/>
            <person name="Lam H.-M."/>
        </authorList>
    </citation>
    <scope>NUCLEOTIDE SEQUENCE [LARGE SCALE GENOMIC DNA]</scope>
    <source>
        <strain evidence="4">cv. W05</strain>
        <tissue evidence="3">Hypocotyl of etiolated seedlings</tissue>
    </source>
</reference>
<keyword evidence="2" id="KW-0812">Transmembrane</keyword>
<evidence type="ECO:0000256" key="2">
    <source>
        <dbReference type="SAM" id="Phobius"/>
    </source>
</evidence>